<proteinExistence type="predicted"/>
<dbReference type="Proteomes" id="UP000668403">
    <property type="component" value="Unassembled WGS sequence"/>
</dbReference>
<dbReference type="AlphaFoldDB" id="A0A939QMZ6"/>
<sequence>MTAPRTGRPALLAIAIAALAGLALFMNATLTAAALSDSAWLGLGSDGALGGSNRFQVGLVTDPTIVDKNVTEGVVSMLDDPDAIDWAVSGAAGFVPGKTLKMQVPVFNDSEALFADMQVTLESRGKQTKDISDYLTISARDLTSGTELFADQYLSQLAKSPGTFALAPRGDAGAHQDGDAYVPGAKGSAKVIEFELHYAEKTATGAQDTASLNGGTSLLRIVFDAASRAE</sequence>
<accession>A0A939QMZ6</accession>
<evidence type="ECO:0000313" key="1">
    <source>
        <dbReference type="EMBL" id="MBO2990684.1"/>
    </source>
</evidence>
<organism evidence="1 2">
    <name type="scientific">Leucobacter tardus</name>
    <dbReference type="NCBI Taxonomy" id="501483"/>
    <lineage>
        <taxon>Bacteria</taxon>
        <taxon>Bacillati</taxon>
        <taxon>Actinomycetota</taxon>
        <taxon>Actinomycetes</taxon>
        <taxon>Micrococcales</taxon>
        <taxon>Microbacteriaceae</taxon>
        <taxon>Leucobacter</taxon>
    </lineage>
</organism>
<comment type="caution">
    <text evidence="1">The sequence shown here is derived from an EMBL/GenBank/DDBJ whole genome shotgun (WGS) entry which is preliminary data.</text>
</comment>
<keyword evidence="2" id="KW-1185">Reference proteome</keyword>
<name>A0A939QMZ6_9MICO</name>
<gene>
    <name evidence="1" type="ORF">J4H85_11830</name>
</gene>
<reference evidence="1" key="1">
    <citation type="submission" date="2021-03" db="EMBL/GenBank/DDBJ databases">
        <title>Leucobacter chromiisoli sp. nov., isolated from chromium-containing soil of chemical plant.</title>
        <authorList>
            <person name="Xu Z."/>
        </authorList>
    </citation>
    <scope>NUCLEOTIDE SEQUENCE</scope>
    <source>
        <strain evidence="1">K 70/01</strain>
    </source>
</reference>
<protein>
    <submittedName>
        <fullName evidence="1">Uncharacterized protein</fullName>
    </submittedName>
</protein>
<evidence type="ECO:0000313" key="2">
    <source>
        <dbReference type="Proteomes" id="UP000668403"/>
    </source>
</evidence>
<dbReference type="EMBL" id="JAGFBF010000005">
    <property type="protein sequence ID" value="MBO2990684.1"/>
    <property type="molecule type" value="Genomic_DNA"/>
</dbReference>
<dbReference type="RefSeq" id="WP_208239873.1">
    <property type="nucleotide sequence ID" value="NZ_BAAAQU010000002.1"/>
</dbReference>